<feature type="non-terminal residue" evidence="2">
    <location>
        <position position="1"/>
    </location>
</feature>
<dbReference type="EMBL" id="BTSY01000004">
    <property type="protein sequence ID" value="GMT21717.1"/>
    <property type="molecule type" value="Genomic_DNA"/>
</dbReference>
<evidence type="ECO:0000313" key="2">
    <source>
        <dbReference type="EMBL" id="GMT21717.1"/>
    </source>
</evidence>
<gene>
    <name evidence="2" type="ORF">PFISCL1PPCAC_13014</name>
</gene>
<evidence type="ECO:0008006" key="4">
    <source>
        <dbReference type="Google" id="ProtNLM"/>
    </source>
</evidence>
<sequence>YTAQLVFEMMAGLLVALSNAVVIIVFMCGWGRLVKEQIYVVVANLIVFTSMKGLVELGFTIPYYILRRQQSESPEFGYYPTQYALILFNMSVLADYVIMLFSVLIAANRCIAVARSFPDRQTYFSALSSFRENAQNCYSSLIWLCAISIPLLSFSYCIR</sequence>
<keyword evidence="1" id="KW-0472">Membrane</keyword>
<evidence type="ECO:0000256" key="1">
    <source>
        <dbReference type="SAM" id="Phobius"/>
    </source>
</evidence>
<keyword evidence="1" id="KW-1133">Transmembrane helix</keyword>
<comment type="caution">
    <text evidence="2">The sequence shown here is derived from an EMBL/GenBank/DDBJ whole genome shotgun (WGS) entry which is preliminary data.</text>
</comment>
<feature type="transmembrane region" description="Helical" evidence="1">
    <location>
        <begin position="85"/>
        <end position="107"/>
    </location>
</feature>
<name>A0AAV5VUQ2_9BILA</name>
<feature type="transmembrane region" description="Helical" evidence="1">
    <location>
        <begin position="6"/>
        <end position="26"/>
    </location>
</feature>
<accession>A0AAV5VUQ2</accession>
<protein>
    <recommendedName>
        <fullName evidence="4">G protein-coupled receptor</fullName>
    </recommendedName>
</protein>
<keyword evidence="1" id="KW-0812">Transmembrane</keyword>
<reference evidence="2" key="1">
    <citation type="submission" date="2023-10" db="EMBL/GenBank/DDBJ databases">
        <title>Genome assembly of Pristionchus species.</title>
        <authorList>
            <person name="Yoshida K."/>
            <person name="Sommer R.J."/>
        </authorList>
    </citation>
    <scope>NUCLEOTIDE SEQUENCE</scope>
    <source>
        <strain evidence="2">RS5133</strain>
    </source>
</reference>
<dbReference type="PANTHER" id="PTHR22718:SF25">
    <property type="entry name" value="G-PROTEIN COUPLED RECEPTORS FAMILY 1 PROFILE DOMAIN-CONTAINING PROTEIN"/>
    <property type="match status" value="1"/>
</dbReference>
<proteinExistence type="predicted"/>
<dbReference type="Proteomes" id="UP001432322">
    <property type="component" value="Unassembled WGS sequence"/>
</dbReference>
<organism evidence="2 3">
    <name type="scientific">Pristionchus fissidentatus</name>
    <dbReference type="NCBI Taxonomy" id="1538716"/>
    <lineage>
        <taxon>Eukaryota</taxon>
        <taxon>Metazoa</taxon>
        <taxon>Ecdysozoa</taxon>
        <taxon>Nematoda</taxon>
        <taxon>Chromadorea</taxon>
        <taxon>Rhabditida</taxon>
        <taxon>Rhabditina</taxon>
        <taxon>Diplogasteromorpha</taxon>
        <taxon>Diplogasteroidea</taxon>
        <taxon>Neodiplogasteridae</taxon>
        <taxon>Pristionchus</taxon>
    </lineage>
</organism>
<dbReference type="AlphaFoldDB" id="A0AAV5VUQ2"/>
<keyword evidence="3" id="KW-1185">Reference proteome</keyword>
<dbReference type="PANTHER" id="PTHR22718">
    <property type="entry name" value="SERPENTINE RECEPTOR, CLASS X"/>
    <property type="match status" value="1"/>
</dbReference>
<feature type="transmembrane region" description="Helical" evidence="1">
    <location>
        <begin position="38"/>
        <end position="65"/>
    </location>
</feature>
<evidence type="ECO:0000313" key="3">
    <source>
        <dbReference type="Proteomes" id="UP001432322"/>
    </source>
</evidence>
<feature type="transmembrane region" description="Helical" evidence="1">
    <location>
        <begin position="137"/>
        <end position="156"/>
    </location>
</feature>